<dbReference type="InterPro" id="IPR011042">
    <property type="entry name" value="6-blade_b-propeller_TolB-like"/>
</dbReference>
<feature type="non-terminal residue" evidence="1">
    <location>
        <position position="226"/>
    </location>
</feature>
<reference evidence="1" key="1">
    <citation type="submission" date="2020-04" db="EMBL/GenBank/DDBJ databases">
        <authorList>
            <person name="Alioto T."/>
            <person name="Alioto T."/>
            <person name="Gomez Garrido J."/>
        </authorList>
    </citation>
    <scope>NUCLEOTIDE SEQUENCE</scope>
    <source>
        <strain evidence="1">A484AB</strain>
    </source>
</reference>
<evidence type="ECO:0000313" key="2">
    <source>
        <dbReference type="Proteomes" id="UP001152795"/>
    </source>
</evidence>
<keyword evidence="2" id="KW-1185">Reference proteome</keyword>
<organism evidence="1 2">
    <name type="scientific">Paramuricea clavata</name>
    <name type="common">Red gorgonian</name>
    <name type="synonym">Violescent sea-whip</name>
    <dbReference type="NCBI Taxonomy" id="317549"/>
    <lineage>
        <taxon>Eukaryota</taxon>
        <taxon>Metazoa</taxon>
        <taxon>Cnidaria</taxon>
        <taxon>Anthozoa</taxon>
        <taxon>Octocorallia</taxon>
        <taxon>Malacalcyonacea</taxon>
        <taxon>Plexauridae</taxon>
        <taxon>Paramuricea</taxon>
    </lineage>
</organism>
<dbReference type="PANTHER" id="PTHR46513">
    <property type="entry name" value="VITELLOGENIN RECEPTOR-LIKE PROTEIN-RELATED-RELATED"/>
    <property type="match status" value="1"/>
</dbReference>
<dbReference type="GO" id="GO:0042813">
    <property type="term" value="F:Wnt receptor activity"/>
    <property type="evidence" value="ECO:0007669"/>
    <property type="project" value="TreeGrafter"/>
</dbReference>
<dbReference type="Proteomes" id="UP001152795">
    <property type="component" value="Unassembled WGS sequence"/>
</dbReference>
<dbReference type="EMBL" id="CACRXK020006461">
    <property type="protein sequence ID" value="CAB4009465.1"/>
    <property type="molecule type" value="Genomic_DNA"/>
</dbReference>
<dbReference type="SUPFAM" id="SSF63825">
    <property type="entry name" value="YWTD domain"/>
    <property type="match status" value="1"/>
</dbReference>
<name>A0A6S7HTL7_PARCT</name>
<proteinExistence type="predicted"/>
<evidence type="ECO:0000313" key="1">
    <source>
        <dbReference type="EMBL" id="CAB4009465.1"/>
    </source>
</evidence>
<protein>
    <submittedName>
        <fullName evidence="1">Uncharacterized protein</fullName>
    </submittedName>
</protein>
<dbReference type="InterPro" id="IPR050778">
    <property type="entry name" value="Cueball_EGF_LRP_Nidogen"/>
</dbReference>
<dbReference type="AlphaFoldDB" id="A0A6S7HTL7"/>
<dbReference type="GO" id="GO:0005886">
    <property type="term" value="C:plasma membrane"/>
    <property type="evidence" value="ECO:0007669"/>
    <property type="project" value="TreeGrafter"/>
</dbReference>
<dbReference type="PANTHER" id="PTHR46513:SF13">
    <property type="entry name" value="EGF-LIKE DOMAIN-CONTAINING PROTEIN"/>
    <property type="match status" value="1"/>
</dbReference>
<gene>
    <name evidence="1" type="ORF">PACLA_8A043365</name>
</gene>
<dbReference type="GO" id="GO:0060070">
    <property type="term" value="P:canonical Wnt signaling pathway"/>
    <property type="evidence" value="ECO:0007669"/>
    <property type="project" value="TreeGrafter"/>
</dbReference>
<accession>A0A6S7HTL7</accession>
<comment type="caution">
    <text evidence="1">The sequence shown here is derived from an EMBL/GenBank/DDBJ whole genome shotgun (WGS) entry which is preliminary data.</text>
</comment>
<dbReference type="GO" id="GO:0017147">
    <property type="term" value="F:Wnt-protein binding"/>
    <property type="evidence" value="ECO:0007669"/>
    <property type="project" value="TreeGrafter"/>
</dbReference>
<sequence>MAFTFERVNYQEIRRMISVATKVVVGFLIMIYFGGSLVTCNEDIPFCDKRLEELKIDVKYWQKRCWNGTVHVPNSSCCAAENERNQQRMEMQTKLCFYKGPYPEPYLFIGEDSGIDAIDLLTHGKTVVIPGLKENYGMATDKAEMKIYFRNGSSISRANLDGTGVEVFLENVDIWKMEFDWITRRLFWRSRVDGRFFVMYLDNKKKREVTETRQWPLDIAVDPRVG</sequence>
<dbReference type="OrthoDB" id="7349521at2759"/>
<dbReference type="Gene3D" id="2.120.10.30">
    <property type="entry name" value="TolB, C-terminal domain"/>
    <property type="match status" value="1"/>
</dbReference>